<reference evidence="1 2" key="1">
    <citation type="submission" date="2019-04" db="EMBL/GenBank/DDBJ databases">
        <authorList>
            <person name="Li Y."/>
            <person name="Wang J."/>
        </authorList>
    </citation>
    <scope>NUCLEOTIDE SEQUENCE [LARGE SCALE GENOMIC DNA]</scope>
    <source>
        <strain evidence="1 2">DSM 14668</strain>
    </source>
</reference>
<evidence type="ECO:0000313" key="1">
    <source>
        <dbReference type="EMBL" id="TKC90775.1"/>
    </source>
</evidence>
<dbReference type="OrthoDB" id="5512121at2"/>
<protein>
    <submittedName>
        <fullName evidence="1">Uncharacterized protein</fullName>
    </submittedName>
</protein>
<sequence>MKREDVHHLWAPRDATFSPWVKPVLFAHLGEEVAPKPPPAPPPWVEERIVAPLHAHVQATPAGEHPYRSAPRGLDTALILDLPGAAGVRVGAALGRHGFLPVPLYNAIPAPEGVIEYAEVMEALVDAAESLAGISPDAPPAFLLDQRRMGTGLLLKAGRFDNRSVVFAGDFPSAKTLSRAGVRRAALVQRESARPAGDLLPILVSWQEHGIEILHVRTDVNGPAEVLRVARPALFEAIGAWFDRMGLHRRRDGTFGGVIPESPSGG</sequence>
<dbReference type="AlphaFoldDB" id="A0A4U1IBL5"/>
<dbReference type="EMBL" id="SSMQ01000145">
    <property type="protein sequence ID" value="TKC90775.1"/>
    <property type="molecule type" value="Genomic_DNA"/>
</dbReference>
<organism evidence="1 2">
    <name type="scientific">Polyangium fumosum</name>
    <dbReference type="NCBI Taxonomy" id="889272"/>
    <lineage>
        <taxon>Bacteria</taxon>
        <taxon>Pseudomonadati</taxon>
        <taxon>Myxococcota</taxon>
        <taxon>Polyangia</taxon>
        <taxon>Polyangiales</taxon>
        <taxon>Polyangiaceae</taxon>
        <taxon>Polyangium</taxon>
    </lineage>
</organism>
<accession>A0A4U1IBL5</accession>
<name>A0A4U1IBL5_9BACT</name>
<gene>
    <name evidence="1" type="ORF">E8A74_50790</name>
</gene>
<dbReference type="RefSeq" id="WP_136936446.1">
    <property type="nucleotide sequence ID" value="NZ_SSMQ01000145.1"/>
</dbReference>
<proteinExistence type="predicted"/>
<keyword evidence="2" id="KW-1185">Reference proteome</keyword>
<dbReference type="Proteomes" id="UP000309215">
    <property type="component" value="Unassembled WGS sequence"/>
</dbReference>
<comment type="caution">
    <text evidence="1">The sequence shown here is derived from an EMBL/GenBank/DDBJ whole genome shotgun (WGS) entry which is preliminary data.</text>
</comment>
<evidence type="ECO:0000313" key="2">
    <source>
        <dbReference type="Proteomes" id="UP000309215"/>
    </source>
</evidence>